<dbReference type="AlphaFoldDB" id="A0AAW1V377"/>
<name>A0AAW1V377_9CUCU</name>
<reference evidence="1 2" key="1">
    <citation type="submission" date="2023-03" db="EMBL/GenBank/DDBJ databases">
        <title>Genome insight into feeding habits of ladybird beetles.</title>
        <authorList>
            <person name="Li H.-S."/>
            <person name="Huang Y.-H."/>
            <person name="Pang H."/>
        </authorList>
    </citation>
    <scope>NUCLEOTIDE SEQUENCE [LARGE SCALE GENOMIC DNA]</scope>
    <source>
        <strain evidence="1">SYSU_2023b</strain>
        <tissue evidence="1">Whole body</tissue>
    </source>
</reference>
<evidence type="ECO:0000313" key="1">
    <source>
        <dbReference type="EMBL" id="KAK9887238.1"/>
    </source>
</evidence>
<protein>
    <submittedName>
        <fullName evidence="1">Uncharacterized protein</fullName>
    </submittedName>
</protein>
<organism evidence="1 2">
    <name type="scientific">Henosepilachna vigintioctopunctata</name>
    <dbReference type="NCBI Taxonomy" id="420089"/>
    <lineage>
        <taxon>Eukaryota</taxon>
        <taxon>Metazoa</taxon>
        <taxon>Ecdysozoa</taxon>
        <taxon>Arthropoda</taxon>
        <taxon>Hexapoda</taxon>
        <taxon>Insecta</taxon>
        <taxon>Pterygota</taxon>
        <taxon>Neoptera</taxon>
        <taxon>Endopterygota</taxon>
        <taxon>Coleoptera</taxon>
        <taxon>Polyphaga</taxon>
        <taxon>Cucujiformia</taxon>
        <taxon>Coccinelloidea</taxon>
        <taxon>Coccinellidae</taxon>
        <taxon>Epilachninae</taxon>
        <taxon>Epilachnini</taxon>
        <taxon>Henosepilachna</taxon>
    </lineage>
</organism>
<proteinExistence type="predicted"/>
<comment type="caution">
    <text evidence="1">The sequence shown here is derived from an EMBL/GenBank/DDBJ whole genome shotgun (WGS) entry which is preliminary data.</text>
</comment>
<keyword evidence="2" id="KW-1185">Reference proteome</keyword>
<dbReference type="Proteomes" id="UP001431783">
    <property type="component" value="Unassembled WGS sequence"/>
</dbReference>
<sequence length="95" mass="10105">MVGDTDVESGHSAKNWDICGATIQKSCIKCDEKLHSNSSYASNVAGSLILTGGAVKSVYQTAARVNDGRNNSHKVGVMVKSKDNSISNDYLLTEL</sequence>
<dbReference type="EMBL" id="JARQZJ010000106">
    <property type="protein sequence ID" value="KAK9887238.1"/>
    <property type="molecule type" value="Genomic_DNA"/>
</dbReference>
<evidence type="ECO:0000313" key="2">
    <source>
        <dbReference type="Proteomes" id="UP001431783"/>
    </source>
</evidence>
<gene>
    <name evidence="1" type="ORF">WA026_021084</name>
</gene>
<accession>A0AAW1V377</accession>